<dbReference type="InterPro" id="IPR006530">
    <property type="entry name" value="YD"/>
</dbReference>
<dbReference type="InterPro" id="IPR056823">
    <property type="entry name" value="TEN-like_YD-shell"/>
</dbReference>
<evidence type="ECO:0000259" key="4">
    <source>
        <dbReference type="Pfam" id="PF25023"/>
    </source>
</evidence>
<name>A0A221WA21_9PSEU</name>
<dbReference type="Proteomes" id="UP000204221">
    <property type="component" value="Chromosome"/>
</dbReference>
<reference evidence="5 6" key="1">
    <citation type="submission" date="2017-07" db="EMBL/GenBank/DDBJ databases">
        <title>Complete genome sequence of Actinoalloteichus hoggarensis DSM 45943, type strain of Actinoalloteichus hoggarensis.</title>
        <authorList>
            <person name="Ruckert C."/>
            <person name="Nouioui I."/>
            <person name="Willmese J."/>
            <person name="van Wezel G."/>
            <person name="Klenk H.-P."/>
            <person name="Kalinowski J."/>
            <person name="Zotchev S.B."/>
        </authorList>
    </citation>
    <scope>NUCLEOTIDE SEQUENCE [LARGE SCALE GENOMIC DNA]</scope>
    <source>
        <strain evidence="5 6">DSM 45943</strain>
    </source>
</reference>
<feature type="domain" description="RHS protein conserved region" evidence="2">
    <location>
        <begin position="1160"/>
        <end position="1191"/>
    </location>
</feature>
<dbReference type="PRINTS" id="PR00394">
    <property type="entry name" value="RHSPROTEIN"/>
</dbReference>
<dbReference type="RefSeq" id="WP_093943181.1">
    <property type="nucleotide sequence ID" value="NZ_CP022521.1"/>
</dbReference>
<dbReference type="InterPro" id="IPR045351">
    <property type="entry name" value="DUF6531"/>
</dbReference>
<organism evidence="5 6">
    <name type="scientific">Actinoalloteichus hoggarensis</name>
    <dbReference type="NCBI Taxonomy" id="1470176"/>
    <lineage>
        <taxon>Bacteria</taxon>
        <taxon>Bacillati</taxon>
        <taxon>Actinomycetota</taxon>
        <taxon>Actinomycetes</taxon>
        <taxon>Pseudonocardiales</taxon>
        <taxon>Pseudonocardiaceae</taxon>
        <taxon>Actinoalloteichus</taxon>
    </lineage>
</organism>
<keyword evidence="5" id="KW-0378">Hydrolase</keyword>
<dbReference type="PANTHER" id="PTHR32305:SF15">
    <property type="entry name" value="PROTEIN RHSA-RELATED"/>
    <property type="match status" value="1"/>
</dbReference>
<feature type="domain" description="Teneurin-like YD-shell" evidence="4">
    <location>
        <begin position="922"/>
        <end position="1079"/>
    </location>
</feature>
<evidence type="ECO:0000256" key="1">
    <source>
        <dbReference type="ARBA" id="ARBA00022737"/>
    </source>
</evidence>
<evidence type="ECO:0000313" key="6">
    <source>
        <dbReference type="Proteomes" id="UP000204221"/>
    </source>
</evidence>
<dbReference type="InterPro" id="IPR047659">
    <property type="entry name" value="T7SS_assoc"/>
</dbReference>
<keyword evidence="6" id="KW-1185">Reference proteome</keyword>
<dbReference type="OrthoDB" id="4981820at2"/>
<evidence type="ECO:0000259" key="2">
    <source>
        <dbReference type="Pfam" id="PF03527"/>
    </source>
</evidence>
<dbReference type="EMBL" id="CP022521">
    <property type="protein sequence ID" value="ASO22167.1"/>
    <property type="molecule type" value="Genomic_DNA"/>
</dbReference>
<feature type="domain" description="Teneurin-like YD-shell" evidence="4">
    <location>
        <begin position="388"/>
        <end position="514"/>
    </location>
</feature>
<gene>
    <name evidence="5" type="primary">rhsC1</name>
    <name evidence="5" type="ORF">AHOG_22770</name>
</gene>
<keyword evidence="1" id="KW-0677">Repeat</keyword>
<dbReference type="Pfam" id="PF05593">
    <property type="entry name" value="RHS_repeat"/>
    <property type="match status" value="4"/>
</dbReference>
<dbReference type="NCBIfam" id="NF033532">
    <property type="entry name" value="lone7para_assoc"/>
    <property type="match status" value="1"/>
</dbReference>
<dbReference type="InterPro" id="IPR050708">
    <property type="entry name" value="T6SS_VgrG/RHS"/>
</dbReference>
<dbReference type="Gene3D" id="2.180.10.10">
    <property type="entry name" value="RHS repeat-associated core"/>
    <property type="match status" value="3"/>
</dbReference>
<dbReference type="Pfam" id="PF03527">
    <property type="entry name" value="RHS"/>
    <property type="match status" value="1"/>
</dbReference>
<accession>A0A221WA21</accession>
<evidence type="ECO:0000313" key="5">
    <source>
        <dbReference type="EMBL" id="ASO22167.1"/>
    </source>
</evidence>
<dbReference type="KEGG" id="ahg:AHOG_22770"/>
<evidence type="ECO:0000259" key="3">
    <source>
        <dbReference type="Pfam" id="PF20148"/>
    </source>
</evidence>
<proteinExistence type="predicted"/>
<dbReference type="InterPro" id="IPR031325">
    <property type="entry name" value="RHS_repeat"/>
</dbReference>
<protein>
    <submittedName>
        <fullName evidence="5">Putative deoxyribonuclease RhsC</fullName>
        <ecNumber evidence="5">3.1.-.-</ecNumber>
    </submittedName>
</protein>
<dbReference type="NCBIfam" id="TIGR01643">
    <property type="entry name" value="YD_repeat_2x"/>
    <property type="match status" value="11"/>
</dbReference>
<sequence>MTDNEPAAALQHWVVLPAPGWQHVDGESPPPEEIVGAWPLDRQSGGFGIFEPNPGYVPSGPEIPTDPADAAIRLALGGDESAIGEIVPLLWNAALETPVADDGTPLIRTSPDGVRCVVVTTAAVNRFRVEAPLWRRVTAGELVALLPPETDLLLNPDGPAAMRLAAGAFREGAPEGEQPAAVGSGDLVDLVDGPRARAVPPEGRFRESGPVDVVTGDVVLSQTDLDLPGWLPILLTRTHVSSYRAGGLFGGSWASTLDQRLEHHADGLRYFSPDGMVLHYPALETGVPALPLAGPRLPLTLTDSGVHVLGSRAEGRLSYFAAVPGGGDRLPLVSVEHQSGHRLTIEHDAHGMPVGLRHSAGHRVSIDIADGRVTRLRLHASDDAEPVTITRYGYDEAGNLTQVIDSAGLAYRFGYDAEQRIIGRQDRATTGYRYEYDADGRCIRATGTEDRASAVFHYDRRQRFTAVTDAAGATRAYQFNDLGQVVAVTDALGNTARFEWNHHDQLVADIDQLGGVTRREWNADGDLVAVLHPDGGRTETVHDALGRPIRLIRPDGTRHHWRYDGLGRLLSETDAAGVTTTYGYDEAERVTTVRDALGGLTLLFRDARGLLTARIDELGNRTSYELDALGRVVSAADAAGNVTRYGWTVENRLAWRTEPGGRTERWRHDGEGNCVEHVDALGQVHRAEYGAFGLMTARIAPDGARTGYDYDSELRLVSVTGPTGLMRTYDYDVAGNLVAETDSDGRTLYYRHDAAGRIVARANAVGQTITYVRDQAGEVVEETADEATTVYTRDAAGRVIATSGPGVQTSVEYDALGRVVSQTCNGATITFGYDALGRRVRRTTPVGLESVWSYDAAGRPTSLTVDGHTIALDHGASGEQTHRALGSNATLTQTWDGSRRLRSQALTTAILVDGVPRGSSVSQRRAYLYRADSAVVAVTDQLSGPREFTLDARGRVTAVEASGWTETYAYDHLGNITHTEVAETDDRPDVAVTTRIPSAVGQGPRTYTGTLIDSAGGVVYQHDAQGRVVARQVPRDGGIVEEWHYNWDSFDRLTDVLTPTDEHWRYRYDTEGRRIRKERRSVGQDGLKAGTVVERVDFVWDGDRIVEQIHTAPNSDGELVSRVTAWDFEPDGFRVLTQLERSTAVGPAAAEQDWVGERFHHVVTDLVGFPAELVAEDGSIVWHAHHTLWGRYLGGDATPPTPLRFPGQHHDDETGLHYHRHRYYDPTTGRYLSKSPLGLAPADNPYDYVVNPVISSAPSGLGVDRRHDVGPAPFGRGVAPGRTDGAAHGARRAPSLGSWACPGSQHASQAGPNTRIEAGRPAARQSVCLPAPLTSDPRYARYLGANPDAAAASTS</sequence>
<dbReference type="PANTHER" id="PTHR32305">
    <property type="match status" value="1"/>
</dbReference>
<dbReference type="EC" id="3.1.-.-" evidence="5"/>
<dbReference type="Pfam" id="PF25023">
    <property type="entry name" value="TEN_YD-shell"/>
    <property type="match status" value="2"/>
</dbReference>
<feature type="domain" description="DUF6531" evidence="3">
    <location>
        <begin position="209"/>
        <end position="280"/>
    </location>
</feature>
<dbReference type="InterPro" id="IPR022385">
    <property type="entry name" value="Rhs_assc_core"/>
</dbReference>
<dbReference type="NCBIfam" id="TIGR03696">
    <property type="entry name" value="Rhs_assc_core"/>
    <property type="match status" value="1"/>
</dbReference>
<dbReference type="Pfam" id="PF20148">
    <property type="entry name" value="DUF6531"/>
    <property type="match status" value="1"/>
</dbReference>
<dbReference type="GO" id="GO:0016787">
    <property type="term" value="F:hydrolase activity"/>
    <property type="evidence" value="ECO:0007669"/>
    <property type="project" value="UniProtKB-KW"/>
</dbReference>
<dbReference type="InterPro" id="IPR001826">
    <property type="entry name" value="RHS"/>
</dbReference>